<dbReference type="AlphaFoldDB" id="R7TJ12"/>
<dbReference type="EnsemblMetazoa" id="CapteT193210">
    <property type="protein sequence ID" value="CapteP193210"/>
    <property type="gene ID" value="CapteG193210"/>
</dbReference>
<keyword evidence="1" id="KW-1133">Transmembrane helix</keyword>
<keyword evidence="1" id="KW-0812">Transmembrane</keyword>
<reference evidence="4" key="1">
    <citation type="submission" date="2012-12" db="EMBL/GenBank/DDBJ databases">
        <authorList>
            <person name="Hellsten U."/>
            <person name="Grimwood J."/>
            <person name="Chapman J.A."/>
            <person name="Shapiro H."/>
            <person name="Aerts A."/>
            <person name="Otillar R.P."/>
            <person name="Terry A.Y."/>
            <person name="Boore J.L."/>
            <person name="Simakov O."/>
            <person name="Marletaz F."/>
            <person name="Cho S.-J."/>
            <person name="Edsinger-Gonzales E."/>
            <person name="Havlak P."/>
            <person name="Kuo D.-H."/>
            <person name="Larsson T."/>
            <person name="Lv J."/>
            <person name="Arendt D."/>
            <person name="Savage R."/>
            <person name="Osoegawa K."/>
            <person name="de Jong P."/>
            <person name="Lindberg D.R."/>
            <person name="Seaver E.C."/>
            <person name="Weisblat D.A."/>
            <person name="Putnam N.H."/>
            <person name="Grigoriev I.V."/>
            <person name="Rokhsar D.S."/>
        </authorList>
    </citation>
    <scope>NUCLEOTIDE SEQUENCE</scope>
    <source>
        <strain evidence="4">I ESC-2004</strain>
    </source>
</reference>
<sequence>MACPASCLSPSPFIRQLLPTPTPFLTASCVALETFIFKAEAIHEAFPEANQICSSLTLTHGEAFIQGSSLSSRDHPLKELIECWDCIRSLVDKANDWLRKTSDVQIKSCESITWSACDPKKLGDSEQMVLTNSVTENGSTHFIRGLRLWLAPKPGCKAQVLGFTDFCPEGSDTIQSLINRVNVEIDRGTLKGRILSLETISAPVVNGNVECSETRWQLSANEDKPHAFCLRVFFCKQANIMATHIGVQDFVPFLGDEGYQGFSDLVERANSWLKGETDIRVTNMQSVMVQKNDGPHSETGSAAFYVIPGINCEHPRESFRILRVAFAKISPSEDGGDDMNICPFSYENFTPEIVTPRTDLKPKERMEKMKETFAKASSFLRSSGMDLICAETVMNPMQFVGDDDSAHNDEFDDDEIKLLLTIRLYVNGSSNYNHDGNSKQLISLRDVGSRRKFSEEDHPGPIFLSRVVTRNYKYRWAVLAGTIFTCMTIIVVVSVVYSNQ</sequence>
<feature type="transmembrane region" description="Helical" evidence="1">
    <location>
        <begin position="476"/>
        <end position="497"/>
    </location>
</feature>
<dbReference type="EMBL" id="KB310457">
    <property type="protein sequence ID" value="ELT91536.1"/>
    <property type="molecule type" value="Genomic_DNA"/>
</dbReference>
<organism evidence="2">
    <name type="scientific">Capitella teleta</name>
    <name type="common">Polychaete worm</name>
    <dbReference type="NCBI Taxonomy" id="283909"/>
    <lineage>
        <taxon>Eukaryota</taxon>
        <taxon>Metazoa</taxon>
        <taxon>Spiralia</taxon>
        <taxon>Lophotrochozoa</taxon>
        <taxon>Annelida</taxon>
        <taxon>Polychaeta</taxon>
        <taxon>Sedentaria</taxon>
        <taxon>Scolecida</taxon>
        <taxon>Capitellidae</taxon>
        <taxon>Capitella</taxon>
    </lineage>
</organism>
<evidence type="ECO:0000313" key="4">
    <source>
        <dbReference type="Proteomes" id="UP000014760"/>
    </source>
</evidence>
<dbReference type="OMA" id="HLITMER"/>
<gene>
    <name evidence="2" type="ORF">CAPTEDRAFT_193210</name>
</gene>
<protein>
    <submittedName>
        <fullName evidence="2 3">Uncharacterized protein</fullName>
    </submittedName>
</protein>
<dbReference type="EMBL" id="AMQN01013752">
    <property type="status" value="NOT_ANNOTATED_CDS"/>
    <property type="molecule type" value="Genomic_DNA"/>
</dbReference>
<reference evidence="3" key="3">
    <citation type="submission" date="2015-06" db="UniProtKB">
        <authorList>
            <consortium name="EnsemblMetazoa"/>
        </authorList>
    </citation>
    <scope>IDENTIFICATION</scope>
</reference>
<accession>R7TJ12</accession>
<dbReference type="OrthoDB" id="6283821at2759"/>
<proteinExistence type="predicted"/>
<dbReference type="Proteomes" id="UP000014760">
    <property type="component" value="Unassembled WGS sequence"/>
</dbReference>
<keyword evidence="1" id="KW-0472">Membrane</keyword>
<name>R7TJ12_CAPTE</name>
<evidence type="ECO:0000313" key="2">
    <source>
        <dbReference type="EMBL" id="ELT91536.1"/>
    </source>
</evidence>
<evidence type="ECO:0000313" key="3">
    <source>
        <dbReference type="EnsemblMetazoa" id="CapteP193210"/>
    </source>
</evidence>
<reference evidence="2 4" key="2">
    <citation type="journal article" date="2013" name="Nature">
        <title>Insights into bilaterian evolution from three spiralian genomes.</title>
        <authorList>
            <person name="Simakov O."/>
            <person name="Marletaz F."/>
            <person name="Cho S.J."/>
            <person name="Edsinger-Gonzales E."/>
            <person name="Havlak P."/>
            <person name="Hellsten U."/>
            <person name="Kuo D.H."/>
            <person name="Larsson T."/>
            <person name="Lv J."/>
            <person name="Arendt D."/>
            <person name="Savage R."/>
            <person name="Osoegawa K."/>
            <person name="de Jong P."/>
            <person name="Grimwood J."/>
            <person name="Chapman J.A."/>
            <person name="Shapiro H."/>
            <person name="Aerts A."/>
            <person name="Otillar R.P."/>
            <person name="Terry A.Y."/>
            <person name="Boore J.L."/>
            <person name="Grigoriev I.V."/>
            <person name="Lindberg D.R."/>
            <person name="Seaver E.C."/>
            <person name="Weisblat D.A."/>
            <person name="Putnam N.H."/>
            <person name="Rokhsar D.S."/>
        </authorList>
    </citation>
    <scope>NUCLEOTIDE SEQUENCE</scope>
    <source>
        <strain evidence="2 4">I ESC-2004</strain>
    </source>
</reference>
<evidence type="ECO:0000256" key="1">
    <source>
        <dbReference type="SAM" id="Phobius"/>
    </source>
</evidence>
<keyword evidence="4" id="KW-1185">Reference proteome</keyword>
<dbReference type="HOGENOM" id="CLU_545427_0_0_1"/>